<evidence type="ECO:0000256" key="11">
    <source>
        <dbReference type="HAMAP-Rule" id="MF_01463"/>
    </source>
</evidence>
<dbReference type="PANTHER" id="PTHR30081:SF1">
    <property type="entry name" value="PROTEIN TRANSLOCASE SUBUNIT SECD"/>
    <property type="match status" value="1"/>
</dbReference>
<feature type="domain" description="SecD export protein N-terminal TM" evidence="13">
    <location>
        <begin position="5"/>
        <end position="95"/>
    </location>
</feature>
<dbReference type="InterPro" id="IPR055344">
    <property type="entry name" value="SecD_SecF_C_bact"/>
</dbReference>
<evidence type="ECO:0000256" key="4">
    <source>
        <dbReference type="ARBA" id="ARBA00022692"/>
    </source>
</evidence>
<evidence type="ECO:0000259" key="12">
    <source>
        <dbReference type="Pfam" id="PF02355"/>
    </source>
</evidence>
<dbReference type="InterPro" id="IPR054384">
    <property type="entry name" value="SecDF_P1_head"/>
</dbReference>
<keyword evidence="2 11" id="KW-0813">Transport</keyword>
<dbReference type="Gene3D" id="1.20.1640.10">
    <property type="entry name" value="Multidrug efflux transporter AcrB transmembrane domain"/>
    <property type="match status" value="1"/>
</dbReference>
<dbReference type="AlphaFoldDB" id="A0A380N1T7"/>
<evidence type="ECO:0000256" key="2">
    <source>
        <dbReference type="ARBA" id="ARBA00022448"/>
    </source>
</evidence>
<feature type="domain" description="Protein export membrane protein SecD/SecF C-terminal" evidence="12">
    <location>
        <begin position="441"/>
        <end position="610"/>
    </location>
</feature>
<dbReference type="GO" id="GO:0043952">
    <property type="term" value="P:protein transport by the Sec complex"/>
    <property type="evidence" value="ECO:0007669"/>
    <property type="project" value="UniProtKB-UniRule"/>
</dbReference>
<evidence type="ECO:0000256" key="5">
    <source>
        <dbReference type="ARBA" id="ARBA00022927"/>
    </source>
</evidence>
<evidence type="ECO:0000259" key="14">
    <source>
        <dbReference type="Pfam" id="PF21760"/>
    </source>
</evidence>
<reference evidence="16 17" key="1">
    <citation type="submission" date="2018-06" db="EMBL/GenBank/DDBJ databases">
        <authorList>
            <consortium name="Pathogen Informatics"/>
            <person name="Doyle S."/>
        </authorList>
    </citation>
    <scope>NUCLEOTIDE SEQUENCE [LARGE SCALE GENOMIC DNA]</scope>
    <source>
        <strain evidence="16 17">NCTC10717</strain>
    </source>
</reference>
<evidence type="ECO:0000256" key="3">
    <source>
        <dbReference type="ARBA" id="ARBA00022475"/>
    </source>
</evidence>
<evidence type="ECO:0000256" key="1">
    <source>
        <dbReference type="ARBA" id="ARBA00004651"/>
    </source>
</evidence>
<gene>
    <name evidence="11 16" type="primary">secD</name>
    <name evidence="16" type="ORF">NCTC10717_02196</name>
</gene>
<dbReference type="InterPro" id="IPR048634">
    <property type="entry name" value="SecD_SecF_C"/>
</dbReference>
<keyword evidence="8 11" id="KW-0472">Membrane</keyword>
<keyword evidence="4 11" id="KW-0812">Transmembrane</keyword>
<dbReference type="InterPro" id="IPR022646">
    <property type="entry name" value="SecD/SecF_CS"/>
</dbReference>
<evidence type="ECO:0000259" key="15">
    <source>
        <dbReference type="Pfam" id="PF22599"/>
    </source>
</evidence>
<dbReference type="SUPFAM" id="SSF82866">
    <property type="entry name" value="Multidrug efflux transporter AcrB transmembrane domain"/>
    <property type="match status" value="1"/>
</dbReference>
<evidence type="ECO:0000256" key="8">
    <source>
        <dbReference type="ARBA" id="ARBA00023136"/>
    </source>
</evidence>
<dbReference type="GO" id="GO:0006605">
    <property type="term" value="P:protein targeting"/>
    <property type="evidence" value="ECO:0007669"/>
    <property type="project" value="UniProtKB-UniRule"/>
</dbReference>
<comment type="similarity">
    <text evidence="9 11">Belongs to the SecD/SecF family. SecD subfamily.</text>
</comment>
<dbReference type="GO" id="GO:0015450">
    <property type="term" value="F:protein-transporting ATPase activity"/>
    <property type="evidence" value="ECO:0007669"/>
    <property type="project" value="InterPro"/>
</dbReference>
<evidence type="ECO:0000313" key="16">
    <source>
        <dbReference type="EMBL" id="SUO98444.1"/>
    </source>
</evidence>
<dbReference type="OrthoDB" id="9805019at2"/>
<name>A0A380N1T7_9GAMM</name>
<accession>A0A380N1T7</accession>
<dbReference type="Gene3D" id="3.30.1360.200">
    <property type="match status" value="1"/>
</dbReference>
<feature type="transmembrane region" description="Helical" evidence="11">
    <location>
        <begin position="551"/>
        <end position="577"/>
    </location>
</feature>
<keyword evidence="17" id="KW-1185">Reference proteome</keyword>
<feature type="domain" description="Protein translocase subunit SecDF P1" evidence="14">
    <location>
        <begin position="230"/>
        <end position="288"/>
    </location>
</feature>
<proteinExistence type="inferred from homology"/>
<dbReference type="Pfam" id="PF22599">
    <property type="entry name" value="SecDF_P1_head"/>
    <property type="match status" value="1"/>
</dbReference>
<feature type="transmembrane region" description="Helical" evidence="11">
    <location>
        <begin position="583"/>
        <end position="607"/>
    </location>
</feature>
<feature type="domain" description="SecDF P1 head subdomain" evidence="15">
    <location>
        <begin position="308"/>
        <end position="437"/>
    </location>
</feature>
<feature type="transmembrane region" description="Helical" evidence="11">
    <location>
        <begin position="7"/>
        <end position="29"/>
    </location>
</feature>
<dbReference type="NCBIfam" id="TIGR00916">
    <property type="entry name" value="2A0604s01"/>
    <property type="match status" value="1"/>
</dbReference>
<feature type="transmembrane region" description="Helical" evidence="11">
    <location>
        <begin position="483"/>
        <end position="503"/>
    </location>
</feature>
<dbReference type="PANTHER" id="PTHR30081">
    <property type="entry name" value="PROTEIN-EXPORT MEMBRANE PROTEIN SEC"/>
    <property type="match status" value="1"/>
</dbReference>
<dbReference type="InterPro" id="IPR022813">
    <property type="entry name" value="SecD/SecF_arch_bac"/>
</dbReference>
<dbReference type="EMBL" id="UHIA01000004">
    <property type="protein sequence ID" value="SUO98444.1"/>
    <property type="molecule type" value="Genomic_DNA"/>
</dbReference>
<keyword evidence="7 11" id="KW-0811">Translocation</keyword>
<dbReference type="Pfam" id="PF13721">
    <property type="entry name" value="SecD-TM1"/>
    <property type="match status" value="1"/>
</dbReference>
<protein>
    <recommendedName>
        <fullName evidence="10 11">Protein translocase subunit SecD</fullName>
    </recommendedName>
</protein>
<dbReference type="Pfam" id="PF02355">
    <property type="entry name" value="SecD_SecF_C"/>
    <property type="match status" value="1"/>
</dbReference>
<dbReference type="Pfam" id="PF07549">
    <property type="entry name" value="Sec_GG"/>
    <property type="match status" value="1"/>
</dbReference>
<feature type="transmembrane region" description="Helical" evidence="11">
    <location>
        <begin position="509"/>
        <end position="530"/>
    </location>
</feature>
<feature type="transmembrane region" description="Helical" evidence="11">
    <location>
        <begin position="459"/>
        <end position="478"/>
    </location>
</feature>
<dbReference type="InterPro" id="IPR001036">
    <property type="entry name" value="Acrflvin-R"/>
</dbReference>
<evidence type="ECO:0000256" key="10">
    <source>
        <dbReference type="ARBA" id="ARBA00068220"/>
    </source>
</evidence>
<comment type="function">
    <text evidence="11">Part of the Sec protein translocase complex. Interacts with the SecYEG preprotein conducting channel. SecDF uses the proton motive force (PMF) to complete protein translocation after the ATP-dependent function of SecA.</text>
</comment>
<evidence type="ECO:0000256" key="6">
    <source>
        <dbReference type="ARBA" id="ARBA00022989"/>
    </source>
</evidence>
<dbReference type="InterPro" id="IPR048631">
    <property type="entry name" value="SecD_1st"/>
</dbReference>
<keyword evidence="6 11" id="KW-1133">Transmembrane helix</keyword>
<evidence type="ECO:0000259" key="13">
    <source>
        <dbReference type="Pfam" id="PF13721"/>
    </source>
</evidence>
<dbReference type="PRINTS" id="PR00702">
    <property type="entry name" value="ACRIFLAVINRP"/>
</dbReference>
<sequence>MYKAFPTWKYFLIIAVVTLGFFFALPNWFGKSPAVQLQFSDAQAAQAAANAIPTALESAQIDYRRLQVKDSKIDVLFADTDAQILARDQLQKQYPAANVAVNLLSNTPNWLQSMGLTPMNLGLDLRGGVSFLLQVDSKELFDRKSAELLDLSRSTLEKANIALVDSQARDSGGAVLFFADSEARTQAENQLFTVLPAEVQRLSSEEGGRFALSLQYSEEGINAQKRRAAEQNRVRMAGRVNSLGVAEPSIQVVGNDRILVQLPGIQDVNQAKELLGSTATLEFYLVDETGDLATAARLKRAPFGSKLAYFEDGTPILLKRRVIMSGEHIVDATAGYGQQSAGPQVDVVLDSAGGAQMNDITRENLQKAMATVYVEYIPVTKADAEGKTFTEVEKRETVVNSATIQGQFSSRFQITGVHPIERAQKLAATLRAGSLVAPVYIIEERTIGPSAGQKNIDQGVNAAICGLALIIVFMWAYYRKLGLLANIALIVNLMLLVALMSFIGATLTLPGIAGIVLTLGMAVDANVLIYERIREEIDAAALSVRDAVRAGFNNAFSTIVDANITTLIVAILLFSFGTGPIKGFAVTLSVGILTSMFTAILVTRALVEYIVLRQAQPKISL</sequence>
<comment type="subcellular location">
    <subcellularLocation>
        <location evidence="1 11">Cell membrane</location>
        <topology evidence="1 11">Multi-pass membrane protein</topology>
    </subcellularLocation>
</comment>
<dbReference type="Gene3D" id="3.30.70.3400">
    <property type="match status" value="1"/>
</dbReference>
<dbReference type="NCBIfam" id="TIGR01129">
    <property type="entry name" value="secD"/>
    <property type="match status" value="1"/>
</dbReference>
<evidence type="ECO:0000256" key="9">
    <source>
        <dbReference type="ARBA" id="ARBA00060774"/>
    </source>
</evidence>
<dbReference type="Pfam" id="PF21760">
    <property type="entry name" value="SecD_1st"/>
    <property type="match status" value="1"/>
</dbReference>
<dbReference type="HAMAP" id="MF_01463_B">
    <property type="entry name" value="SecD_B"/>
    <property type="match status" value="1"/>
</dbReference>
<dbReference type="Proteomes" id="UP000254575">
    <property type="component" value="Unassembled WGS sequence"/>
</dbReference>
<dbReference type="GO" id="GO:0005886">
    <property type="term" value="C:plasma membrane"/>
    <property type="evidence" value="ECO:0007669"/>
    <property type="project" value="UniProtKB-SubCell"/>
</dbReference>
<dbReference type="InterPro" id="IPR027398">
    <property type="entry name" value="SecD-TM"/>
</dbReference>
<comment type="subunit">
    <text evidence="11">Forms a complex with SecF. Part of the essential Sec protein translocation apparatus which comprises SecA, SecYEG and auxiliary proteins SecDF-YajC and YidC.</text>
</comment>
<dbReference type="FunFam" id="3.30.1360.200:FF:000001">
    <property type="entry name" value="Protein translocase subunit SecD"/>
    <property type="match status" value="1"/>
</dbReference>
<evidence type="ECO:0000256" key="7">
    <source>
        <dbReference type="ARBA" id="ARBA00023010"/>
    </source>
</evidence>
<organism evidence="16 17">
    <name type="scientific">Suttonella indologenes</name>
    <dbReference type="NCBI Taxonomy" id="13276"/>
    <lineage>
        <taxon>Bacteria</taxon>
        <taxon>Pseudomonadati</taxon>
        <taxon>Pseudomonadota</taxon>
        <taxon>Gammaproteobacteria</taxon>
        <taxon>Cardiobacteriales</taxon>
        <taxon>Cardiobacteriaceae</taxon>
        <taxon>Suttonella</taxon>
    </lineage>
</organism>
<keyword evidence="5 11" id="KW-0653">Protein transport</keyword>
<keyword evidence="3 11" id="KW-1003">Cell membrane</keyword>
<dbReference type="InterPro" id="IPR005791">
    <property type="entry name" value="SecD"/>
</dbReference>
<dbReference type="FunFam" id="1.20.1640.10:FF:000004">
    <property type="entry name" value="Protein translocase subunit SecD"/>
    <property type="match status" value="1"/>
</dbReference>
<dbReference type="RefSeq" id="WP_115219273.1">
    <property type="nucleotide sequence ID" value="NZ_UHIA01000004.1"/>
</dbReference>
<evidence type="ECO:0000313" key="17">
    <source>
        <dbReference type="Proteomes" id="UP000254575"/>
    </source>
</evidence>
<dbReference type="GO" id="GO:0065002">
    <property type="term" value="P:intracellular protein transmembrane transport"/>
    <property type="evidence" value="ECO:0007669"/>
    <property type="project" value="UniProtKB-UniRule"/>
</dbReference>